<dbReference type="PANTHER" id="PTHR47765:SF2">
    <property type="entry name" value="EXONUCLEASE MUT-7 HOMOLOG"/>
    <property type="match status" value="1"/>
</dbReference>
<protein>
    <submittedName>
        <fullName evidence="4">Essential for the formation of DNA replication focal centers</fullName>
    </submittedName>
</protein>
<feature type="compositionally biased region" description="Polar residues" evidence="1">
    <location>
        <begin position="1403"/>
        <end position="1413"/>
    </location>
</feature>
<evidence type="ECO:0000259" key="2">
    <source>
        <dbReference type="Pfam" id="PF01612"/>
    </source>
</evidence>
<evidence type="ECO:0000259" key="3">
    <source>
        <dbReference type="Pfam" id="PF20499"/>
    </source>
</evidence>
<evidence type="ECO:0000313" key="5">
    <source>
        <dbReference type="Proteomes" id="UP001063166"/>
    </source>
</evidence>
<reference evidence="4" key="1">
    <citation type="submission" date="2022-07" db="EMBL/GenBank/DDBJ databases">
        <title>The genome of Lyophyllum shimeji provides insight into the initial evolution of ectomycorrhizal fungal genome.</title>
        <authorList>
            <person name="Kobayashi Y."/>
            <person name="Shibata T."/>
            <person name="Hirakawa H."/>
            <person name="Shigenobu S."/>
            <person name="Nishiyama T."/>
            <person name="Yamada A."/>
            <person name="Hasebe M."/>
            <person name="Kawaguchi M."/>
        </authorList>
    </citation>
    <scope>NUCLEOTIDE SEQUENCE</scope>
    <source>
        <strain evidence="4">AT787</strain>
    </source>
</reference>
<dbReference type="Pfam" id="PF20499">
    <property type="entry name" value="DUF6729"/>
    <property type="match status" value="1"/>
</dbReference>
<comment type="caution">
    <text evidence="4">The sequence shown here is derived from an EMBL/GenBank/DDBJ whole genome shotgun (WGS) entry which is preliminary data.</text>
</comment>
<sequence length="1939" mass="214654">MADYTSDDEYARFFEDVTPDQLDGLIALEESRFPLSVPPASGSQMPRNSERITTTEKSNSRAPTPSSNIFIFEPPPGKRRPGRPKGSRNQNGSASLQLPQPTKRPVGRPRGSGPLQLAAANSGVKPTKKRRVGRPKRKAAFGPSKPRSDSMFVSGLPPTGRFRNTGTTRNPSPAAARSIPTTGPMATSAIGDADEDTREVSTSASAAHSTSARAPDIVPEPQLIFNDDPSRVINDDDGDDAGSDDGGDSLLEEGIGEDDGDDAEDSMGNTSSSKVPLRDLPTWLDTAFKAHAEASSPSNRGPDGLPPLYRDRQFWFPKPATFFLLQDINTLSPQNVYDARFFLWDPECLAPNGIVCPNGCGARLQRHTDIPRPRRVVGLDSTFWIIGYRYKCGQCKPPRSVTFRSWDPRILAVLDPTLAAEFPARLTYRSGISSDVLRFMRTCFQHGMGAKQFSNALLVQHLQSYDLLHLRYLQRIAQLAESGSVLLTGPSPHKFKSFLPFDDKSPDGLQGFVPSSQWLRDVYDSLIEEHKDEFNQHMSMLTGSICGIDHSFKLAKHVSKVDGVQVFTALLTVTNEKGEIRVCNLVATKSHSQFELALQRMRASLELYGHDQPDVFYTDNMADKEFLEKCFPSLRRDVVPIEKHSHLDPLSIPDHVQISVKRSITTIDDAMRTLLDLLPDDDEMGSLVIGLDAEWNIETSERGYVTGRGQTAVLQIAHGTNIFIMQIGQMLAGNQLPPLLKQVLANPRILKVGRCVAGDLKYLQQACRSDIPFVGGMDIARLARDRLLVPTARASLSDLSAAVLNRRLNKNVVERISTAWEDEELTREQIQYAALDAYASLTIYHALASLPTPQPLSGHPALGVPVLLFGNDRTRVLARGVVSPHVNDTSYMGINLTPSRSVIEVHEVLVPGALIVNGTSQKQSLESYGTPPFHAVCLRNHLRYSQVETPPCPSAVPQPDPAADPEPQPRQAEPHVQPTPIDETATEDVDGGSGFGDLLAETCQSDADPIRQNITDYVPDPGSQAEGERLLGDITLDGWVRIIRSRILKDPFHVFNMFYISATHGLLHEFAITLRDAMFIWDQMDKSRIIAWGQVQNPPQSWDYLISKRPDWLRRRCKRIIPPAEQLLPLVKNVFQTFGPLKDAKSGLPLFNSAAWAVAKNVLLLIQKGHLSDPPGIPLYFQLGIDAKTDFILRHNLLVGTFNSTGRRYVGHYSIWITNALQETLCLVRHMLVNPREMTGWVNGNLYQLTTEVAGVLPIPRQVQSSLGMGTYESSLHSKQRHYFLASMQGTRKPVLPIHNSQERDLFRDFMIGDSGFNDPVSGPSWERAARLWNDTAEIKEGISYKLTEQLKVYYNGDWKRNTNIKQTKSMTADVRIPLKHSLRDPRRSSGAPKAPERAKTLHSVSQGFQITSEAGPSSSAGPALLPLSQLSESRPPSMHLAPLLPPALPVSIPFSSAAPHSGQEDSPAFHIARKRALAVAVPDRPTKKRKGRTCRKYKPELRAFKSSPGCVSLFPPVQASLPPSLTHSAVTNASHRRRRTHPVSLLPSRGGGVRVPRPLFMDTYFDNGGNILNCSVRVRWDHSVVYTLSTTKGLKGCKVTLLRDENPHASRSRGNPECVGFILWREKAVGVFGQRRRVREVRKRRWRWSWGWGRVWGWSLERVSIDLVGAVICQGAFIQKMQEGAPGVASCDRAVPRVPRPPMLDAWTAHTNRLWDPLADAARHPMRTIPCPKCRRPIETPYMTSEGTGFLQHNFQTRCSYPSCADAVPPITITKAVLGVRKMAEDLAREDAGAGADACWWTLAGTLRIPQTASDLARGKLVKDAVLGGPVSSSKFRKPEGMGQEEWVLSILERNTYSAPGMCAAMAARMRSGGGNLIKRIWSAYADGEQFSADLVGAVIRQGSFVKKMHDLQWTEPGFFDTKEDEVALQHAIARYRA</sequence>
<feature type="compositionally biased region" description="Basic residues" evidence="1">
    <location>
        <begin position="77"/>
        <end position="86"/>
    </location>
</feature>
<dbReference type="OrthoDB" id="1920326at2759"/>
<dbReference type="Gene3D" id="3.30.420.10">
    <property type="entry name" value="Ribonuclease H-like superfamily/Ribonuclease H"/>
    <property type="match status" value="1"/>
</dbReference>
<dbReference type="Proteomes" id="UP001063166">
    <property type="component" value="Unassembled WGS sequence"/>
</dbReference>
<dbReference type="GO" id="GO:0006139">
    <property type="term" value="P:nucleobase-containing compound metabolic process"/>
    <property type="evidence" value="ECO:0007669"/>
    <property type="project" value="InterPro"/>
</dbReference>
<dbReference type="InterPro" id="IPR036397">
    <property type="entry name" value="RNaseH_sf"/>
</dbReference>
<feature type="region of interest" description="Disordered" evidence="1">
    <location>
        <begin position="35"/>
        <end position="277"/>
    </location>
</feature>
<dbReference type="InterPro" id="IPR052408">
    <property type="entry name" value="Exonuclease_MUT-7-like"/>
</dbReference>
<name>A0A9P3PY96_LYOSH</name>
<dbReference type="CDD" id="cd06141">
    <property type="entry name" value="WRN_exo"/>
    <property type="match status" value="1"/>
</dbReference>
<feature type="compositionally biased region" description="Low complexity" evidence="1">
    <location>
        <begin position="201"/>
        <end position="214"/>
    </location>
</feature>
<feature type="region of interest" description="Disordered" evidence="1">
    <location>
        <begin position="948"/>
        <end position="998"/>
    </location>
</feature>
<dbReference type="PANTHER" id="PTHR47765">
    <property type="entry name" value="3'-5' EXONUCLEASE DOMAIN-CONTAINING PROTEIN"/>
    <property type="match status" value="1"/>
</dbReference>
<dbReference type="EMBL" id="BRPK01000014">
    <property type="protein sequence ID" value="GLB43789.1"/>
    <property type="molecule type" value="Genomic_DNA"/>
</dbReference>
<dbReference type="GO" id="GO:0003676">
    <property type="term" value="F:nucleic acid binding"/>
    <property type="evidence" value="ECO:0007669"/>
    <property type="project" value="InterPro"/>
</dbReference>
<feature type="compositionally biased region" description="Low complexity" evidence="1">
    <location>
        <begin position="1415"/>
        <end position="1429"/>
    </location>
</feature>
<dbReference type="InterPro" id="IPR012337">
    <property type="entry name" value="RNaseH-like_sf"/>
</dbReference>
<feature type="compositionally biased region" description="Pro residues" evidence="1">
    <location>
        <begin position="950"/>
        <end position="968"/>
    </location>
</feature>
<feature type="compositionally biased region" description="Polar residues" evidence="1">
    <location>
        <begin position="55"/>
        <end position="69"/>
    </location>
</feature>
<feature type="compositionally biased region" description="Polar residues" evidence="1">
    <location>
        <begin position="87"/>
        <end position="100"/>
    </location>
</feature>
<dbReference type="GO" id="GO:0008408">
    <property type="term" value="F:3'-5' exonuclease activity"/>
    <property type="evidence" value="ECO:0007669"/>
    <property type="project" value="InterPro"/>
</dbReference>
<feature type="compositionally biased region" description="Basic residues" evidence="1">
    <location>
        <begin position="126"/>
        <end position="139"/>
    </location>
</feature>
<accession>A0A9P3PY96</accession>
<feature type="compositionally biased region" description="Low complexity" evidence="1">
    <location>
        <begin position="157"/>
        <end position="171"/>
    </location>
</feature>
<dbReference type="InterPro" id="IPR046616">
    <property type="entry name" value="DUF6729"/>
</dbReference>
<feature type="region of interest" description="Disordered" evidence="1">
    <location>
        <begin position="1370"/>
        <end position="1439"/>
    </location>
</feature>
<feature type="domain" description="3'-5' exonuclease" evidence="2">
    <location>
        <begin position="697"/>
        <end position="848"/>
    </location>
</feature>
<feature type="compositionally biased region" description="Acidic residues" evidence="1">
    <location>
        <begin position="235"/>
        <end position="265"/>
    </location>
</feature>
<keyword evidence="5" id="KW-1185">Reference proteome</keyword>
<feature type="domain" description="DUF6729" evidence="3">
    <location>
        <begin position="310"/>
        <end position="523"/>
    </location>
</feature>
<evidence type="ECO:0000313" key="4">
    <source>
        <dbReference type="EMBL" id="GLB43789.1"/>
    </source>
</evidence>
<gene>
    <name evidence="4" type="ORF">LshimejAT787_1403010</name>
</gene>
<proteinExistence type="predicted"/>
<dbReference type="Pfam" id="PF01612">
    <property type="entry name" value="DNA_pol_A_exo1"/>
    <property type="match status" value="1"/>
</dbReference>
<evidence type="ECO:0000256" key="1">
    <source>
        <dbReference type="SAM" id="MobiDB-lite"/>
    </source>
</evidence>
<dbReference type="InterPro" id="IPR002562">
    <property type="entry name" value="3'-5'_exonuclease_dom"/>
</dbReference>
<organism evidence="4 5">
    <name type="scientific">Lyophyllum shimeji</name>
    <name type="common">Hon-shimeji</name>
    <name type="synonym">Tricholoma shimeji</name>
    <dbReference type="NCBI Taxonomy" id="47721"/>
    <lineage>
        <taxon>Eukaryota</taxon>
        <taxon>Fungi</taxon>
        <taxon>Dikarya</taxon>
        <taxon>Basidiomycota</taxon>
        <taxon>Agaricomycotina</taxon>
        <taxon>Agaricomycetes</taxon>
        <taxon>Agaricomycetidae</taxon>
        <taxon>Agaricales</taxon>
        <taxon>Tricholomatineae</taxon>
        <taxon>Lyophyllaceae</taxon>
        <taxon>Lyophyllum</taxon>
    </lineage>
</organism>
<dbReference type="SUPFAM" id="SSF53098">
    <property type="entry name" value="Ribonuclease H-like"/>
    <property type="match status" value="1"/>
</dbReference>